<comment type="caution">
    <text evidence="2">The sequence shown here is derived from an EMBL/GenBank/DDBJ whole genome shotgun (WGS) entry which is preliminary data.</text>
</comment>
<dbReference type="AlphaFoldDB" id="M7P1D1"/>
<dbReference type="OrthoDB" id="465835at2"/>
<dbReference type="Proteomes" id="UP000012019">
    <property type="component" value="Unassembled WGS sequence"/>
</dbReference>
<gene>
    <name evidence="2" type="ORF">MPL1_05894</name>
</gene>
<protein>
    <recommendedName>
        <fullName evidence="4">Lipoprotein</fullName>
    </recommendedName>
</protein>
<keyword evidence="3" id="KW-1185">Reference proteome</keyword>
<evidence type="ECO:0008006" key="4">
    <source>
        <dbReference type="Google" id="ProtNLM"/>
    </source>
</evidence>
<evidence type="ECO:0000313" key="2">
    <source>
        <dbReference type="EMBL" id="EMR13281.1"/>
    </source>
</evidence>
<accession>M7P1D1</accession>
<feature type="chain" id="PRO_5004082644" description="Lipoprotein" evidence="1">
    <location>
        <begin position="20"/>
        <end position="193"/>
    </location>
</feature>
<evidence type="ECO:0000256" key="1">
    <source>
        <dbReference type="SAM" id="SignalP"/>
    </source>
</evidence>
<proteinExistence type="predicted"/>
<dbReference type="RefSeq" id="WP_009726182.1">
    <property type="nucleotide sequence ID" value="NZ_APHR01000028.1"/>
</dbReference>
<dbReference type="PROSITE" id="PS51257">
    <property type="entry name" value="PROKAR_LIPOPROTEIN"/>
    <property type="match status" value="1"/>
</dbReference>
<dbReference type="EMBL" id="APHR01000028">
    <property type="protein sequence ID" value="EMR13281.1"/>
    <property type="molecule type" value="Genomic_DNA"/>
</dbReference>
<dbReference type="STRING" id="1286106.MPL1_05894"/>
<dbReference type="PATRIC" id="fig|1286106.3.peg.1183"/>
<evidence type="ECO:0000313" key="3">
    <source>
        <dbReference type="Proteomes" id="UP000012019"/>
    </source>
</evidence>
<feature type="signal peptide" evidence="1">
    <location>
        <begin position="1"/>
        <end position="19"/>
    </location>
</feature>
<keyword evidence="1" id="KW-0732">Signal</keyword>
<organism evidence="2 3">
    <name type="scientific">Methylophaga lonarensis MPL</name>
    <dbReference type="NCBI Taxonomy" id="1286106"/>
    <lineage>
        <taxon>Bacteria</taxon>
        <taxon>Pseudomonadati</taxon>
        <taxon>Pseudomonadota</taxon>
        <taxon>Gammaproteobacteria</taxon>
        <taxon>Thiotrichales</taxon>
        <taxon>Piscirickettsiaceae</taxon>
        <taxon>Methylophaga</taxon>
    </lineage>
</organism>
<reference evidence="2 3" key="1">
    <citation type="journal article" date="2013" name="Genome Announc.">
        <title>Draft Genome Sequence of Methylophaga lonarensis MPLT, a Haloalkaliphilic (Non-Methane-Utilizing) Methylotroph.</title>
        <authorList>
            <person name="Shetty S.A."/>
            <person name="Marathe N.P."/>
            <person name="Munot H."/>
            <person name="Antony C.P."/>
            <person name="Dhotre D.P."/>
            <person name="Murrell J.C."/>
            <person name="Shouche Y.S."/>
        </authorList>
    </citation>
    <scope>NUCLEOTIDE SEQUENCE [LARGE SCALE GENOMIC DNA]</scope>
    <source>
        <strain evidence="2 3">MPL</strain>
    </source>
</reference>
<sequence length="193" mass="21609">MSRLLILSSILLILAGCSARISPPATPETPRSIFILDHGKHSSLVLSQANGDLIRYSYGDWRYYAQAQTGIFSGFRAIALPSKAALGRRELPGPATAENVRQQVKVGIENMLSLEAEAEAVDRLLEQLQHKFDASRDSLLYRPEYDLEFVLHPVNYTLRHNSNRVLGDWLKALGSEIHGWPLLSDWQLEPDGM</sequence>
<name>M7P1D1_9GAMM</name>
<dbReference type="eggNOG" id="ENOG5032V58">
    <property type="taxonomic scope" value="Bacteria"/>
</dbReference>